<keyword evidence="1" id="KW-0378">Hydrolase</keyword>
<dbReference type="Proteomes" id="UP000004754">
    <property type="component" value="Unassembled WGS sequence"/>
</dbReference>
<dbReference type="PROSITE" id="PS01229">
    <property type="entry name" value="COF_2"/>
    <property type="match status" value="1"/>
</dbReference>
<dbReference type="AlphaFoldDB" id="E6MIU9"/>
<dbReference type="PANTHER" id="PTHR10000:SF25">
    <property type="entry name" value="PHOSPHATASE YKRA-RELATED"/>
    <property type="match status" value="1"/>
</dbReference>
<dbReference type="EMBL" id="AEQN01000024">
    <property type="protein sequence ID" value="EFV00974.1"/>
    <property type="molecule type" value="Genomic_DNA"/>
</dbReference>
<name>E6MIU9_9FIRM</name>
<gene>
    <name evidence="1" type="ORF">HMP0721_1934</name>
</gene>
<accession>E6MIU9</accession>
<dbReference type="InterPro" id="IPR023214">
    <property type="entry name" value="HAD_sf"/>
</dbReference>
<dbReference type="PROSITE" id="PS01228">
    <property type="entry name" value="COF_1"/>
    <property type="match status" value="1"/>
</dbReference>
<dbReference type="OrthoDB" id="9810101at2"/>
<dbReference type="SUPFAM" id="SSF56784">
    <property type="entry name" value="HAD-like"/>
    <property type="match status" value="1"/>
</dbReference>
<comment type="caution">
    <text evidence="1">The sequence shown here is derived from an EMBL/GenBank/DDBJ whole genome shotgun (WGS) entry which is preliminary data.</text>
</comment>
<protein>
    <submittedName>
        <fullName evidence="1">HAD hydrolase, family IIB</fullName>
    </submittedName>
</protein>
<evidence type="ECO:0000313" key="1">
    <source>
        <dbReference type="EMBL" id="EFV00974.1"/>
    </source>
</evidence>
<dbReference type="eggNOG" id="COG0561">
    <property type="taxonomic scope" value="Bacteria"/>
</dbReference>
<organism evidence="1 2">
    <name type="scientific">Pseudoramibacter alactolyticus ATCC 23263</name>
    <dbReference type="NCBI Taxonomy" id="887929"/>
    <lineage>
        <taxon>Bacteria</taxon>
        <taxon>Bacillati</taxon>
        <taxon>Bacillota</taxon>
        <taxon>Clostridia</taxon>
        <taxon>Eubacteriales</taxon>
        <taxon>Eubacteriaceae</taxon>
        <taxon>Pseudoramibacter</taxon>
    </lineage>
</organism>
<dbReference type="HOGENOM" id="CLU_044146_7_2_9"/>
<keyword evidence="2" id="KW-1185">Reference proteome</keyword>
<reference evidence="1 2" key="1">
    <citation type="submission" date="2010-12" db="EMBL/GenBank/DDBJ databases">
        <authorList>
            <person name="Muzny D."/>
            <person name="Qin X."/>
            <person name="Deng J."/>
            <person name="Jiang H."/>
            <person name="Liu Y."/>
            <person name="Qu J."/>
            <person name="Song X.-Z."/>
            <person name="Zhang L."/>
            <person name="Thornton R."/>
            <person name="Coyle M."/>
            <person name="Francisco L."/>
            <person name="Jackson L."/>
            <person name="Javaid M."/>
            <person name="Korchina V."/>
            <person name="Kovar C."/>
            <person name="Mata R."/>
            <person name="Mathew T."/>
            <person name="Ngo R."/>
            <person name="Nguyen L."/>
            <person name="Nguyen N."/>
            <person name="Okwuonu G."/>
            <person name="Ongeri F."/>
            <person name="Pham C."/>
            <person name="Simmons D."/>
            <person name="Wilczek-Boney K."/>
            <person name="Hale W."/>
            <person name="Jakkamsetti A."/>
            <person name="Pham P."/>
            <person name="Ruth R."/>
            <person name="San Lucas F."/>
            <person name="Warren J."/>
            <person name="Zhang J."/>
            <person name="Zhao Z."/>
            <person name="Zhou C."/>
            <person name="Zhu D."/>
            <person name="Lee S."/>
            <person name="Bess C."/>
            <person name="Blankenburg K."/>
            <person name="Forbes L."/>
            <person name="Fu Q."/>
            <person name="Gubbala S."/>
            <person name="Hirani K."/>
            <person name="Jayaseelan J.C."/>
            <person name="Lara F."/>
            <person name="Munidasa M."/>
            <person name="Palculict T."/>
            <person name="Patil S."/>
            <person name="Pu L.-L."/>
            <person name="Saada N."/>
            <person name="Tang L."/>
            <person name="Weissenberger G."/>
            <person name="Zhu Y."/>
            <person name="Hemphill L."/>
            <person name="Shang Y."/>
            <person name="Youmans B."/>
            <person name="Ayvaz T."/>
            <person name="Ross M."/>
            <person name="Santibanez J."/>
            <person name="Aqrawi P."/>
            <person name="Gross S."/>
            <person name="Joshi V."/>
            <person name="Fowler G."/>
            <person name="Nazareth L."/>
            <person name="Reid J."/>
            <person name="Worley K."/>
            <person name="Petrosino J."/>
            <person name="Highlander S."/>
            <person name="Gibbs R."/>
        </authorList>
    </citation>
    <scope>NUCLEOTIDE SEQUENCE [LARGE SCALE GENOMIC DNA]</scope>
    <source>
        <strain evidence="1 2">ATCC 23263</strain>
    </source>
</reference>
<dbReference type="Pfam" id="PF08282">
    <property type="entry name" value="Hydrolase_3"/>
    <property type="match status" value="1"/>
</dbReference>
<dbReference type="Gene3D" id="3.40.50.1000">
    <property type="entry name" value="HAD superfamily/HAD-like"/>
    <property type="match status" value="1"/>
</dbReference>
<dbReference type="InterPro" id="IPR036412">
    <property type="entry name" value="HAD-like_sf"/>
</dbReference>
<dbReference type="STRING" id="887929.HMP0721_1934"/>
<dbReference type="GO" id="GO:0000287">
    <property type="term" value="F:magnesium ion binding"/>
    <property type="evidence" value="ECO:0007669"/>
    <property type="project" value="TreeGrafter"/>
</dbReference>
<proteinExistence type="predicted"/>
<sequence length="313" mass="32833">MRHKILFFDVDGTLVNFDRQLPASAAKALRAARAAGHRLILCTGRSRSQIYPFLKVFGFDGMVGAAGSHVILDGREVAHHTFGERRLAPLVAMLNEKDVPMLLQTAGGGVLTPDAVPALGRFRLFQTDPARPLVAAIREAIGPMRIDPDRTVYAAHYGETECLVYCNAPMDHRAMDAALAPLGLTATPSSLEPADEHAGEITLRDVSKAAGMQELLTAMDADVADTIAFGDGPNDLEMLAFAGIGVAMGNGVAAAKEAADQPCAASRVSKSVSRSAKVVAARLAAMARAAAVSLSSRTACTLRPTGQSGLGFL</sequence>
<dbReference type="GO" id="GO:0005829">
    <property type="term" value="C:cytosol"/>
    <property type="evidence" value="ECO:0007669"/>
    <property type="project" value="TreeGrafter"/>
</dbReference>
<dbReference type="PANTHER" id="PTHR10000">
    <property type="entry name" value="PHOSPHOSERINE PHOSPHATASE"/>
    <property type="match status" value="1"/>
</dbReference>
<dbReference type="Gene3D" id="3.30.1240.10">
    <property type="match status" value="1"/>
</dbReference>
<dbReference type="GO" id="GO:0016791">
    <property type="term" value="F:phosphatase activity"/>
    <property type="evidence" value="ECO:0007669"/>
    <property type="project" value="TreeGrafter"/>
</dbReference>
<evidence type="ECO:0000313" key="2">
    <source>
        <dbReference type="Proteomes" id="UP000004754"/>
    </source>
</evidence>